<sequence length="867" mass="96267">MELAVQQRLWRRNIQMWLLLLLPCFFLNNPAFATLEQGVALQEVLKSGWITTNRLSWTAGTDPCVSIWEGIDCDTGGSVITLNLTHVGLNGPVPKALGRLTTLTRLDMGNNKICTNCTSWNKVTGDLTPIANLVNLQFLCLTSNEMGLPRGPFPTAIYQLKQLVDLRVDNTLIGGEFPVQISTLSNLQYLYLGNNTFTGIIPRNVWGSLTNLKELSIWGNNRLTGLVPPELGNLVNLTYLNLNKNSLYGGLPPELGKLIHLQRLLLYKNQFTGPLPDAWRGMISMESFQLNANYMYGTLPQWLLQLPKLSFLSLSNNQLRGSILPVLNNSTTPGLKTVQLECNYFEGIRPKVESNIMAFLEYNCFENETALDSACIRALNCQNFLLYTSNGKCPSCPSGQAMVNTTTCICNGVPEHSSKKLGIAAIIGIVVGVVVLLVLVLILFLWRARIKAKRKQQDLPLHHDYFQTEKEGSLAKMGSMSWEVPGGVQHFTMEELMKATKGFDKANEIGEGGFGKVFLGKFPGGRTLAIKRASPAQYSSESGHGQFRNEVLLLSRLHHKNLVRLEGFCDEGNQQILVYEYMKLGNLHSHLHGSRQGKYRILDWYKRLEIALNVAQGLEYLHSFADPPVIHRDVKPSNILLDDHLVAKVADFGISKESPEIDTHVSTRPAGTAGYFDPQYFLRRQLTTASDVYSFGVVLLELVSGRKAIMFDCPEEEEANIIEWAKAKMEPSGGGIDVIVDPKLEGNYPRELFVSLVDLGLRCSSFKRNVRPTMKAVVGILEPLFQEAERPTQNSLLQLQLSLPSSSMTNSTEGATSTGGVATNSTAGDQSMRDSSPTMASIYKDLVRRATRPHELNENNVVKDEDL</sequence>
<keyword evidence="7 9" id="KW-0067">ATP-binding</keyword>
<dbReference type="InterPro" id="IPR017441">
    <property type="entry name" value="Protein_kinase_ATP_BS"/>
</dbReference>
<evidence type="ECO:0000313" key="15">
    <source>
        <dbReference type="Proteomes" id="UP000822688"/>
    </source>
</evidence>
<evidence type="ECO:0000256" key="9">
    <source>
        <dbReference type="PROSITE-ProRule" id="PRU10141"/>
    </source>
</evidence>
<dbReference type="SUPFAM" id="SSF56112">
    <property type="entry name" value="Protein kinase-like (PK-like)"/>
    <property type="match status" value="1"/>
</dbReference>
<feature type="binding site" evidence="9">
    <location>
        <position position="531"/>
    </location>
    <ligand>
        <name>ATP</name>
        <dbReference type="ChEBI" id="CHEBI:30616"/>
    </ligand>
</feature>
<keyword evidence="11" id="KW-1133">Transmembrane helix</keyword>
<keyword evidence="8" id="KW-0325">Glycoprotein</keyword>
<dbReference type="SMART" id="SM00220">
    <property type="entry name" value="S_TKc"/>
    <property type="match status" value="1"/>
</dbReference>
<gene>
    <name evidence="14" type="ORF">KC19_11G148800</name>
</gene>
<evidence type="ECO:0000256" key="5">
    <source>
        <dbReference type="ARBA" id="ARBA00022741"/>
    </source>
</evidence>
<dbReference type="InterPro" id="IPR011009">
    <property type="entry name" value="Kinase-like_dom_sf"/>
</dbReference>
<feature type="region of interest" description="Disordered" evidence="10">
    <location>
        <begin position="806"/>
        <end position="836"/>
    </location>
</feature>
<dbReference type="PROSITE" id="PS50011">
    <property type="entry name" value="PROTEIN_KINASE_DOM"/>
    <property type="match status" value="1"/>
</dbReference>
<evidence type="ECO:0000256" key="11">
    <source>
        <dbReference type="SAM" id="Phobius"/>
    </source>
</evidence>
<dbReference type="FunFam" id="1.10.510.10:FF:001248">
    <property type="entry name" value="Predicted protein"/>
    <property type="match status" value="1"/>
</dbReference>
<evidence type="ECO:0000256" key="7">
    <source>
        <dbReference type="ARBA" id="ARBA00022840"/>
    </source>
</evidence>
<dbReference type="SUPFAM" id="SSF52058">
    <property type="entry name" value="L domain-like"/>
    <property type="match status" value="1"/>
</dbReference>
<proteinExistence type="predicted"/>
<organism evidence="14 15">
    <name type="scientific">Ceratodon purpureus</name>
    <name type="common">Fire moss</name>
    <name type="synonym">Dicranum purpureum</name>
    <dbReference type="NCBI Taxonomy" id="3225"/>
    <lineage>
        <taxon>Eukaryota</taxon>
        <taxon>Viridiplantae</taxon>
        <taxon>Streptophyta</taxon>
        <taxon>Embryophyta</taxon>
        <taxon>Bryophyta</taxon>
        <taxon>Bryophytina</taxon>
        <taxon>Bryopsida</taxon>
        <taxon>Dicranidae</taxon>
        <taxon>Pseudoditrichales</taxon>
        <taxon>Ditrichaceae</taxon>
        <taxon>Ceratodon</taxon>
    </lineage>
</organism>
<dbReference type="SMART" id="SM00369">
    <property type="entry name" value="LRR_TYP"/>
    <property type="match status" value="3"/>
</dbReference>
<dbReference type="Gene3D" id="3.30.200.20">
    <property type="entry name" value="Phosphorylase Kinase, domain 1"/>
    <property type="match status" value="1"/>
</dbReference>
<name>A0A8T0GEJ9_CERPU</name>
<keyword evidence="11" id="KW-0812">Transmembrane</keyword>
<dbReference type="PANTHER" id="PTHR48006">
    <property type="entry name" value="LEUCINE-RICH REPEAT-CONTAINING PROTEIN DDB_G0281931-RELATED"/>
    <property type="match status" value="1"/>
</dbReference>
<dbReference type="FunFam" id="3.30.200.20:FF:000964">
    <property type="entry name" value="Predicted protein"/>
    <property type="match status" value="1"/>
</dbReference>
<dbReference type="Gene3D" id="3.80.10.10">
    <property type="entry name" value="Ribonuclease Inhibitor"/>
    <property type="match status" value="2"/>
</dbReference>
<dbReference type="InterPro" id="IPR003591">
    <property type="entry name" value="Leu-rich_rpt_typical-subtyp"/>
</dbReference>
<dbReference type="InterPro" id="IPR008271">
    <property type="entry name" value="Ser/Thr_kinase_AS"/>
</dbReference>
<keyword evidence="4" id="KW-0677">Repeat</keyword>
<keyword evidence="1" id="KW-0433">Leucine-rich repeat</keyword>
<evidence type="ECO:0000256" key="2">
    <source>
        <dbReference type="ARBA" id="ARBA00022679"/>
    </source>
</evidence>
<dbReference type="Pfam" id="PF00069">
    <property type="entry name" value="Pkinase"/>
    <property type="match status" value="1"/>
</dbReference>
<dbReference type="InterPro" id="IPR032675">
    <property type="entry name" value="LRR_dom_sf"/>
</dbReference>
<keyword evidence="5 9" id="KW-0547">Nucleotide-binding</keyword>
<keyword evidence="15" id="KW-1185">Reference proteome</keyword>
<evidence type="ECO:0000256" key="12">
    <source>
        <dbReference type="SAM" id="SignalP"/>
    </source>
</evidence>
<feature type="compositionally biased region" description="Polar residues" evidence="10">
    <location>
        <begin position="808"/>
        <end position="836"/>
    </location>
</feature>
<feature type="signal peptide" evidence="12">
    <location>
        <begin position="1"/>
        <end position="33"/>
    </location>
</feature>
<dbReference type="Gene3D" id="1.10.510.10">
    <property type="entry name" value="Transferase(Phosphotransferase) domain 1"/>
    <property type="match status" value="1"/>
</dbReference>
<evidence type="ECO:0000259" key="13">
    <source>
        <dbReference type="PROSITE" id="PS50011"/>
    </source>
</evidence>
<dbReference type="PROSITE" id="PS00107">
    <property type="entry name" value="PROTEIN_KINASE_ATP"/>
    <property type="match status" value="1"/>
</dbReference>
<keyword evidence="11" id="KW-0472">Membrane</keyword>
<dbReference type="CDD" id="cd14066">
    <property type="entry name" value="STKc_IRAK"/>
    <property type="match status" value="1"/>
</dbReference>
<dbReference type="InterPro" id="IPR051824">
    <property type="entry name" value="LRR_Rcpt-Like_S/T_Kinase"/>
</dbReference>
<evidence type="ECO:0000256" key="6">
    <source>
        <dbReference type="ARBA" id="ARBA00022777"/>
    </source>
</evidence>
<evidence type="ECO:0000313" key="14">
    <source>
        <dbReference type="EMBL" id="KAG0557681.1"/>
    </source>
</evidence>
<reference evidence="14 15" key="1">
    <citation type="submission" date="2020-06" db="EMBL/GenBank/DDBJ databases">
        <title>WGS assembly of Ceratodon purpureus strain R40.</title>
        <authorList>
            <person name="Carey S.B."/>
            <person name="Jenkins J."/>
            <person name="Shu S."/>
            <person name="Lovell J.T."/>
            <person name="Sreedasyam A."/>
            <person name="Maumus F."/>
            <person name="Tiley G.P."/>
            <person name="Fernandez-Pozo N."/>
            <person name="Barry K."/>
            <person name="Chen C."/>
            <person name="Wang M."/>
            <person name="Lipzen A."/>
            <person name="Daum C."/>
            <person name="Saski C.A."/>
            <person name="Payton A.C."/>
            <person name="Mcbreen J.C."/>
            <person name="Conrad R.E."/>
            <person name="Kollar L.M."/>
            <person name="Olsson S."/>
            <person name="Huttunen S."/>
            <person name="Landis J.B."/>
            <person name="Wickett N.J."/>
            <person name="Johnson M.G."/>
            <person name="Rensing S.A."/>
            <person name="Grimwood J."/>
            <person name="Schmutz J."/>
            <person name="Mcdaniel S.F."/>
        </authorList>
    </citation>
    <scope>NUCLEOTIDE SEQUENCE [LARGE SCALE GENOMIC DNA]</scope>
    <source>
        <strain evidence="14 15">R40</strain>
    </source>
</reference>
<dbReference type="Pfam" id="PF23598">
    <property type="entry name" value="LRR_14"/>
    <property type="match status" value="1"/>
</dbReference>
<dbReference type="GO" id="GO:0005524">
    <property type="term" value="F:ATP binding"/>
    <property type="evidence" value="ECO:0007669"/>
    <property type="project" value="UniProtKB-UniRule"/>
</dbReference>
<dbReference type="InterPro" id="IPR055414">
    <property type="entry name" value="LRR_R13L4/SHOC2-like"/>
</dbReference>
<dbReference type="PANTHER" id="PTHR48006:SF51">
    <property type="entry name" value="PROTEIN KINASE DOMAIN-CONTAINING PROTEIN"/>
    <property type="match status" value="1"/>
</dbReference>
<evidence type="ECO:0000256" key="1">
    <source>
        <dbReference type="ARBA" id="ARBA00022614"/>
    </source>
</evidence>
<protein>
    <recommendedName>
        <fullName evidence="13">Protein kinase domain-containing protein</fullName>
    </recommendedName>
</protein>
<dbReference type="GO" id="GO:0004672">
    <property type="term" value="F:protein kinase activity"/>
    <property type="evidence" value="ECO:0007669"/>
    <property type="project" value="InterPro"/>
</dbReference>
<dbReference type="Proteomes" id="UP000822688">
    <property type="component" value="Chromosome 11"/>
</dbReference>
<keyword evidence="6" id="KW-0418">Kinase</keyword>
<feature type="chain" id="PRO_5035911351" description="Protein kinase domain-containing protein" evidence="12">
    <location>
        <begin position="34"/>
        <end position="867"/>
    </location>
</feature>
<dbReference type="AlphaFoldDB" id="A0A8T0GEJ9"/>
<dbReference type="PROSITE" id="PS00108">
    <property type="entry name" value="PROTEIN_KINASE_ST"/>
    <property type="match status" value="1"/>
</dbReference>
<accession>A0A8T0GEJ9</accession>
<keyword evidence="3 12" id="KW-0732">Signal</keyword>
<dbReference type="InterPro" id="IPR000719">
    <property type="entry name" value="Prot_kinase_dom"/>
</dbReference>
<evidence type="ECO:0000256" key="4">
    <source>
        <dbReference type="ARBA" id="ARBA00022737"/>
    </source>
</evidence>
<evidence type="ECO:0000256" key="8">
    <source>
        <dbReference type="ARBA" id="ARBA00023180"/>
    </source>
</evidence>
<feature type="transmembrane region" description="Helical" evidence="11">
    <location>
        <begin position="421"/>
        <end position="446"/>
    </location>
</feature>
<dbReference type="EMBL" id="CM026432">
    <property type="protein sequence ID" value="KAG0557681.1"/>
    <property type="molecule type" value="Genomic_DNA"/>
</dbReference>
<keyword evidence="2" id="KW-0808">Transferase</keyword>
<comment type="caution">
    <text evidence="14">The sequence shown here is derived from an EMBL/GenBank/DDBJ whole genome shotgun (WGS) entry which is preliminary data.</text>
</comment>
<dbReference type="FunFam" id="3.80.10.10:FF:000041">
    <property type="entry name" value="LRR receptor-like serine/threonine-protein kinase ERECTA"/>
    <property type="match status" value="1"/>
</dbReference>
<evidence type="ECO:0000256" key="3">
    <source>
        <dbReference type="ARBA" id="ARBA00022729"/>
    </source>
</evidence>
<feature type="domain" description="Protein kinase" evidence="13">
    <location>
        <begin position="503"/>
        <end position="785"/>
    </location>
</feature>
<evidence type="ECO:0000256" key="10">
    <source>
        <dbReference type="SAM" id="MobiDB-lite"/>
    </source>
</evidence>